<dbReference type="AlphaFoldDB" id="A0A4Q8BDY6"/>
<proteinExistence type="predicted"/>
<accession>A0A4Q8BDY6</accession>
<protein>
    <submittedName>
        <fullName evidence="1">Uncharacterized protein</fullName>
    </submittedName>
</protein>
<evidence type="ECO:0000313" key="2">
    <source>
        <dbReference type="Proteomes" id="UP000294114"/>
    </source>
</evidence>
<gene>
    <name evidence="1" type="ORF">EV384_4754</name>
</gene>
<dbReference type="EMBL" id="SHLD01000001">
    <property type="protein sequence ID" value="RZU76134.1"/>
    <property type="molecule type" value="Genomic_DNA"/>
</dbReference>
<evidence type="ECO:0000313" key="1">
    <source>
        <dbReference type="EMBL" id="RZU76134.1"/>
    </source>
</evidence>
<name>A0A4Q8BDY6_9ACTN</name>
<keyword evidence="2" id="KW-1185">Reference proteome</keyword>
<organism evidence="1 2">
    <name type="scientific">Micromonospora kangleipakensis</name>
    <dbReference type="NCBI Taxonomy" id="1077942"/>
    <lineage>
        <taxon>Bacteria</taxon>
        <taxon>Bacillati</taxon>
        <taxon>Actinomycetota</taxon>
        <taxon>Actinomycetes</taxon>
        <taxon>Micromonosporales</taxon>
        <taxon>Micromonosporaceae</taxon>
        <taxon>Micromonospora</taxon>
    </lineage>
</organism>
<comment type="caution">
    <text evidence="1">The sequence shown here is derived from an EMBL/GenBank/DDBJ whole genome shotgun (WGS) entry which is preliminary data.</text>
</comment>
<sequence>MLRALKHGSEPEVRVTYYSYFKIPPAARARAQLFDPDQLNVHAHARKASNGT</sequence>
<reference evidence="1 2" key="1">
    <citation type="submission" date="2019-02" db="EMBL/GenBank/DDBJ databases">
        <title>Sequencing the genomes of 1000 actinobacteria strains.</title>
        <authorList>
            <person name="Klenk H.-P."/>
        </authorList>
    </citation>
    <scope>NUCLEOTIDE SEQUENCE [LARGE SCALE GENOMIC DNA]</scope>
    <source>
        <strain evidence="1 2">DSM 45612</strain>
    </source>
</reference>
<dbReference type="Proteomes" id="UP000294114">
    <property type="component" value="Unassembled WGS sequence"/>
</dbReference>